<dbReference type="Pfam" id="PF20463">
    <property type="entry name" value="PDH_C"/>
    <property type="match status" value="1"/>
</dbReference>
<dbReference type="InterPro" id="IPR008927">
    <property type="entry name" value="6-PGluconate_DH-like_C_sf"/>
</dbReference>
<dbReference type="Proteomes" id="UP000583800">
    <property type="component" value="Unassembled WGS sequence"/>
</dbReference>
<dbReference type="SUPFAM" id="SSF48179">
    <property type="entry name" value="6-phosphogluconate dehydrogenase C-terminal domain-like"/>
    <property type="match status" value="1"/>
</dbReference>
<comment type="pathway">
    <text evidence="4">Amino-acid biosynthesis.</text>
</comment>
<dbReference type="AlphaFoldDB" id="A0A7X0BW07"/>
<dbReference type="GO" id="GO:0070403">
    <property type="term" value="F:NAD+ binding"/>
    <property type="evidence" value="ECO:0007669"/>
    <property type="project" value="InterPro"/>
</dbReference>
<feature type="domain" description="Prephenate/arogenate dehydrogenase" evidence="5">
    <location>
        <begin position="6"/>
        <end position="303"/>
    </location>
</feature>
<dbReference type="Gene3D" id="3.30.70.260">
    <property type="match status" value="1"/>
</dbReference>
<dbReference type="EMBL" id="JACHJB010000001">
    <property type="protein sequence ID" value="MBB6343855.1"/>
    <property type="molecule type" value="Genomic_DNA"/>
</dbReference>
<dbReference type="PANTHER" id="PTHR21363:SF0">
    <property type="entry name" value="PREPHENATE DEHYDROGENASE [NADP(+)]"/>
    <property type="match status" value="1"/>
</dbReference>
<dbReference type="EC" id="1.3.1.12" evidence="6"/>
<evidence type="ECO:0000259" key="5">
    <source>
        <dbReference type="PROSITE" id="PS51176"/>
    </source>
</evidence>
<dbReference type="NCBIfam" id="NF005111">
    <property type="entry name" value="PRK06545.2-3"/>
    <property type="match status" value="1"/>
</dbReference>
<organism evidence="6 7">
    <name type="scientific">Nonomuraea muscovyensis</name>
    <dbReference type="NCBI Taxonomy" id="1124761"/>
    <lineage>
        <taxon>Bacteria</taxon>
        <taxon>Bacillati</taxon>
        <taxon>Actinomycetota</taxon>
        <taxon>Actinomycetes</taxon>
        <taxon>Streptosporangiales</taxon>
        <taxon>Streptosporangiaceae</taxon>
        <taxon>Nonomuraea</taxon>
    </lineage>
</organism>
<evidence type="ECO:0000256" key="2">
    <source>
        <dbReference type="ARBA" id="ARBA00023002"/>
    </source>
</evidence>
<evidence type="ECO:0000313" key="6">
    <source>
        <dbReference type="EMBL" id="MBB6343855.1"/>
    </source>
</evidence>
<keyword evidence="7" id="KW-1185">Reference proteome</keyword>
<dbReference type="InterPro" id="IPR003099">
    <property type="entry name" value="Prephen_DH"/>
</dbReference>
<evidence type="ECO:0000256" key="3">
    <source>
        <dbReference type="ARBA" id="ARBA00023141"/>
    </source>
</evidence>
<dbReference type="InterPro" id="IPR046826">
    <property type="entry name" value="PDH_N"/>
</dbReference>
<dbReference type="GO" id="GO:0004665">
    <property type="term" value="F:prephenate dehydrogenase (NADP+) activity"/>
    <property type="evidence" value="ECO:0007669"/>
    <property type="project" value="InterPro"/>
</dbReference>
<dbReference type="Gene3D" id="1.10.3660.10">
    <property type="entry name" value="6-phosphogluconate dehydrogenase C-terminal like domain"/>
    <property type="match status" value="1"/>
</dbReference>
<dbReference type="InterPro" id="IPR045865">
    <property type="entry name" value="ACT-like_dom_sf"/>
</dbReference>
<keyword evidence="2 6" id="KW-0560">Oxidoreductase</keyword>
<protein>
    <submittedName>
        <fullName evidence="6">Prephenate dehydrogenase</fullName>
        <ecNumber evidence="6">1.3.1.12</ecNumber>
    </submittedName>
</protein>
<name>A0A7X0BW07_9ACTN</name>
<sequence>MASELRTVLVVGTGLIGTSLALALRRQGVRVLLTDRDQGAVRLARELGAGEEWRPARQGTAESGTVQREEVPGERADLAVIAVPPGHVATELLDLQRQDAAACYTDVASVKAEPIEQAARLGCDLTTYVASHPLAGRERSGPGAARAELFLGRPWALCPTKESSPEARATVLRLVELCGANPVEVDAAEHDRAVAVVSHAPHVAASAVAARLADAPDVALGLAGQGVRDVTRIAGSDPGLWLGILSGNAAPVAEVLEAVSRDLAEAASALRAMAGGDGTARQDITQLLKRGVAGHGRIPGKHGGPAPAYVVVQVIIGDRPGQLAKLFQVCDEVGVNVEDVRLEHAPGLPLGVAEVAVQPEAAPVLTRALHERGWQVP</sequence>
<dbReference type="InterPro" id="IPR036291">
    <property type="entry name" value="NAD(P)-bd_dom_sf"/>
</dbReference>
<evidence type="ECO:0000256" key="4">
    <source>
        <dbReference type="ARBA" id="ARBA00029440"/>
    </source>
</evidence>
<gene>
    <name evidence="6" type="ORF">FHU36_000364</name>
</gene>
<dbReference type="GO" id="GO:0006571">
    <property type="term" value="P:tyrosine biosynthetic process"/>
    <property type="evidence" value="ECO:0007669"/>
    <property type="project" value="InterPro"/>
</dbReference>
<dbReference type="GO" id="GO:0008977">
    <property type="term" value="F:prephenate dehydrogenase (NAD+) activity"/>
    <property type="evidence" value="ECO:0007669"/>
    <property type="project" value="UniProtKB-EC"/>
</dbReference>
<dbReference type="Gene3D" id="3.40.50.720">
    <property type="entry name" value="NAD(P)-binding Rossmann-like Domain"/>
    <property type="match status" value="1"/>
</dbReference>
<comment type="caution">
    <text evidence="6">The sequence shown here is derived from an EMBL/GenBank/DDBJ whole genome shotgun (WGS) entry which is preliminary data.</text>
</comment>
<dbReference type="NCBIfam" id="NF005112">
    <property type="entry name" value="PRK06545.2-4"/>
    <property type="match status" value="1"/>
</dbReference>
<accession>A0A7X0BW07</accession>
<dbReference type="NCBIfam" id="NF005109">
    <property type="entry name" value="PRK06545.2-1"/>
    <property type="match status" value="1"/>
</dbReference>
<dbReference type="Pfam" id="PF02153">
    <property type="entry name" value="PDH_N"/>
    <property type="match status" value="1"/>
</dbReference>
<dbReference type="SUPFAM" id="SSF55021">
    <property type="entry name" value="ACT-like"/>
    <property type="match status" value="1"/>
</dbReference>
<comment type="similarity">
    <text evidence="1">Belongs to the prephenate/arogenate dehydrogenase family.</text>
</comment>
<dbReference type="InterPro" id="IPR046825">
    <property type="entry name" value="PDH_C"/>
</dbReference>
<dbReference type="PANTHER" id="PTHR21363">
    <property type="entry name" value="PREPHENATE DEHYDROGENASE"/>
    <property type="match status" value="1"/>
</dbReference>
<reference evidence="6 7" key="1">
    <citation type="submission" date="2020-08" db="EMBL/GenBank/DDBJ databases">
        <title>Sequencing the genomes of 1000 actinobacteria strains.</title>
        <authorList>
            <person name="Klenk H.-P."/>
        </authorList>
    </citation>
    <scope>NUCLEOTIDE SEQUENCE [LARGE SCALE GENOMIC DNA]</scope>
    <source>
        <strain evidence="6 7">DSM 45913</strain>
    </source>
</reference>
<dbReference type="RefSeq" id="WP_185082065.1">
    <property type="nucleotide sequence ID" value="NZ_JACHJB010000001.1"/>
</dbReference>
<evidence type="ECO:0000313" key="7">
    <source>
        <dbReference type="Proteomes" id="UP000583800"/>
    </source>
</evidence>
<keyword evidence="3" id="KW-0028">Amino-acid biosynthesis</keyword>
<keyword evidence="3" id="KW-0057">Aromatic amino acid biosynthesis</keyword>
<dbReference type="InterPro" id="IPR050812">
    <property type="entry name" value="Preph/Arog_dehydrog"/>
</dbReference>
<dbReference type="SUPFAM" id="SSF51735">
    <property type="entry name" value="NAD(P)-binding Rossmann-fold domains"/>
    <property type="match status" value="1"/>
</dbReference>
<evidence type="ECO:0000256" key="1">
    <source>
        <dbReference type="ARBA" id="ARBA00007964"/>
    </source>
</evidence>
<dbReference type="PROSITE" id="PS51176">
    <property type="entry name" value="PDH_ADH"/>
    <property type="match status" value="1"/>
</dbReference>
<proteinExistence type="inferred from homology"/>